<dbReference type="Gene3D" id="1.20.990.10">
    <property type="entry name" value="NADPH-cytochrome p450 Reductase, Chain A, domain 3"/>
    <property type="match status" value="1"/>
</dbReference>
<dbReference type="InterPro" id="IPR029039">
    <property type="entry name" value="Flavoprotein-like_sf"/>
</dbReference>
<dbReference type="PANTHER" id="PTHR19384:SF127">
    <property type="entry name" value="BIFUNCTIONAL CYTOCHROME P450_NADPH--P450 REDUCTASE"/>
    <property type="match status" value="1"/>
</dbReference>
<reference evidence="11 12" key="1">
    <citation type="submission" date="2023-08" db="EMBL/GenBank/DDBJ databases">
        <title>Black Yeasts Isolated from many extreme environments.</title>
        <authorList>
            <person name="Coleine C."/>
            <person name="Stajich J.E."/>
            <person name="Selbmann L."/>
        </authorList>
    </citation>
    <scope>NUCLEOTIDE SEQUENCE [LARGE SCALE GENOMIC DNA]</scope>
    <source>
        <strain evidence="11 12">CCFEE 5935</strain>
    </source>
</reference>
<keyword evidence="7" id="KW-0521">NADP</keyword>
<dbReference type="InterPro" id="IPR001433">
    <property type="entry name" value="OxRdtase_FAD/NAD-bd"/>
</dbReference>
<dbReference type="GO" id="GO:0003958">
    <property type="term" value="F:NADPH-hemoprotein reductase activity"/>
    <property type="evidence" value="ECO:0007669"/>
    <property type="project" value="TreeGrafter"/>
</dbReference>
<organism evidence="11 12">
    <name type="scientific">Saxophila tyrrhenica</name>
    <dbReference type="NCBI Taxonomy" id="1690608"/>
    <lineage>
        <taxon>Eukaryota</taxon>
        <taxon>Fungi</taxon>
        <taxon>Dikarya</taxon>
        <taxon>Ascomycota</taxon>
        <taxon>Pezizomycotina</taxon>
        <taxon>Dothideomycetes</taxon>
        <taxon>Dothideomycetidae</taxon>
        <taxon>Mycosphaerellales</taxon>
        <taxon>Extremaceae</taxon>
        <taxon>Saxophila</taxon>
    </lineage>
</organism>
<protein>
    <submittedName>
        <fullName evidence="11">Uncharacterized protein</fullName>
    </submittedName>
</protein>
<keyword evidence="6" id="KW-0274">FAD</keyword>
<dbReference type="PROSITE" id="PS50902">
    <property type="entry name" value="FLAVODOXIN_LIKE"/>
    <property type="match status" value="1"/>
</dbReference>
<accession>A0AAV9NWH7</accession>
<dbReference type="InterPro" id="IPR017938">
    <property type="entry name" value="Riboflavin_synthase-like_b-brl"/>
</dbReference>
<evidence type="ECO:0000256" key="2">
    <source>
        <dbReference type="ARBA" id="ARBA00001971"/>
    </source>
</evidence>
<evidence type="ECO:0000256" key="7">
    <source>
        <dbReference type="ARBA" id="ARBA00022857"/>
    </source>
</evidence>
<dbReference type="AlphaFoldDB" id="A0AAV9NWH7"/>
<dbReference type="Pfam" id="PF00258">
    <property type="entry name" value="Flavodoxin_1"/>
    <property type="match status" value="1"/>
</dbReference>
<evidence type="ECO:0000313" key="12">
    <source>
        <dbReference type="Proteomes" id="UP001337655"/>
    </source>
</evidence>
<dbReference type="EMBL" id="JAVRRT010000021">
    <property type="protein sequence ID" value="KAK5164033.1"/>
    <property type="molecule type" value="Genomic_DNA"/>
</dbReference>
<dbReference type="InterPro" id="IPR001094">
    <property type="entry name" value="Flavdoxin-like"/>
</dbReference>
<dbReference type="Pfam" id="PF00175">
    <property type="entry name" value="NAD_binding_1"/>
    <property type="match status" value="1"/>
</dbReference>
<comment type="cofactor">
    <cofactor evidence="1">
        <name>FMN</name>
        <dbReference type="ChEBI" id="CHEBI:58210"/>
    </cofactor>
</comment>
<dbReference type="PANTHER" id="PTHR19384">
    <property type="entry name" value="NITRIC OXIDE SYNTHASE-RELATED"/>
    <property type="match status" value="1"/>
</dbReference>
<dbReference type="GeneID" id="89931453"/>
<dbReference type="GO" id="GO:0005829">
    <property type="term" value="C:cytosol"/>
    <property type="evidence" value="ECO:0007669"/>
    <property type="project" value="TreeGrafter"/>
</dbReference>
<evidence type="ECO:0000256" key="3">
    <source>
        <dbReference type="ARBA" id="ARBA00001974"/>
    </source>
</evidence>
<dbReference type="PROSITE" id="PS51384">
    <property type="entry name" value="FAD_FR"/>
    <property type="match status" value="1"/>
</dbReference>
<dbReference type="SUPFAM" id="SSF52218">
    <property type="entry name" value="Flavoproteins"/>
    <property type="match status" value="1"/>
</dbReference>
<keyword evidence="4" id="KW-0285">Flavoprotein</keyword>
<feature type="domain" description="FAD-binding FR-type" evidence="10">
    <location>
        <begin position="187"/>
        <end position="420"/>
    </location>
</feature>
<evidence type="ECO:0000259" key="9">
    <source>
        <dbReference type="PROSITE" id="PS50902"/>
    </source>
</evidence>
<keyword evidence="12" id="KW-1185">Reference proteome</keyword>
<sequence>MAPQNDGDNLPQIAFFYGSNQGTCRTFAESIQSSAPAHGFHVSTIGSLDSATENLPTDKPVVIIAPSYEGQPPDNSKKFFAWLEANREVKNKFKGVQYCIMGVGNSDWVTTFHRIPKLIDSILSGAGASRVFPAVLGNVASDIMGAFDEFSDALWEKLPSGGEDTTASTEGLKVETTVERPEVLGEKDMGLGKVHQHVQLADTAVGPNKRLMEVQLSEETTYRAGDYLVVLPTNHPDDVHRVLGHFGLPADALVKLSGTTKSFLPRDRPEYAYSLCSQYIEIGTLISRRQVQALAAATDDGGQKAELQRLADGDAYEKELLSKRASVIDVLRKFPTCKLSFGAYLDMLQPMKTRQYSIASSPLASAPGAATIVYDVLDSPSLFDKEHRFHGVASSYLSRLAVGAAVHCHVKSTASNFHLPTSSETPVVMICAGTGLAPMRGFIQERAAIASAQPNATFGKAILYFGCREPECDYICRTELEEWEKQGVVELRPTFSRSSTPQTHRYVPDRLWEDREELTELFRAGAKFFMCGSASKLAKSTNEVLERIVREAKGCGVGDAREWLQRQKVDRYVTDVFG</sequence>
<comment type="caution">
    <text evidence="11">The sequence shown here is derived from an EMBL/GenBank/DDBJ whole genome shotgun (WGS) entry which is preliminary data.</text>
</comment>
<dbReference type="GO" id="GO:0010181">
    <property type="term" value="F:FMN binding"/>
    <property type="evidence" value="ECO:0007669"/>
    <property type="project" value="InterPro"/>
</dbReference>
<evidence type="ECO:0000256" key="4">
    <source>
        <dbReference type="ARBA" id="ARBA00022630"/>
    </source>
</evidence>
<dbReference type="CDD" id="cd06206">
    <property type="entry name" value="bifunctional_CYPOR"/>
    <property type="match status" value="1"/>
</dbReference>
<comment type="cofactor">
    <cofactor evidence="3">
        <name>FAD</name>
        <dbReference type="ChEBI" id="CHEBI:57692"/>
    </cofactor>
</comment>
<evidence type="ECO:0000256" key="6">
    <source>
        <dbReference type="ARBA" id="ARBA00022827"/>
    </source>
</evidence>
<evidence type="ECO:0000256" key="1">
    <source>
        <dbReference type="ARBA" id="ARBA00001917"/>
    </source>
</evidence>
<dbReference type="Gene3D" id="3.40.50.80">
    <property type="entry name" value="Nucleotide-binding domain of ferredoxin-NADP reductase (FNR) module"/>
    <property type="match status" value="1"/>
</dbReference>
<dbReference type="InterPro" id="IPR001709">
    <property type="entry name" value="Flavoprot_Pyr_Nucl_cyt_Rdtase"/>
</dbReference>
<feature type="domain" description="Flavodoxin-like" evidence="9">
    <location>
        <begin position="13"/>
        <end position="155"/>
    </location>
</feature>
<dbReference type="InterPro" id="IPR039261">
    <property type="entry name" value="FNR_nucleotide-bd"/>
</dbReference>
<dbReference type="RefSeq" id="XP_064654361.1">
    <property type="nucleotide sequence ID" value="XM_064807347.1"/>
</dbReference>
<evidence type="ECO:0000256" key="8">
    <source>
        <dbReference type="ARBA" id="ARBA00023002"/>
    </source>
</evidence>
<evidence type="ECO:0000313" key="11">
    <source>
        <dbReference type="EMBL" id="KAK5164033.1"/>
    </source>
</evidence>
<dbReference type="GO" id="GO:0050660">
    <property type="term" value="F:flavin adenine dinucleotide binding"/>
    <property type="evidence" value="ECO:0007669"/>
    <property type="project" value="TreeGrafter"/>
</dbReference>
<evidence type="ECO:0000256" key="5">
    <source>
        <dbReference type="ARBA" id="ARBA00022643"/>
    </source>
</evidence>
<dbReference type="Pfam" id="PF00667">
    <property type="entry name" value="FAD_binding_1"/>
    <property type="match status" value="1"/>
</dbReference>
<dbReference type="PRINTS" id="PR00371">
    <property type="entry name" value="FPNCR"/>
</dbReference>
<dbReference type="Proteomes" id="UP001337655">
    <property type="component" value="Unassembled WGS sequence"/>
</dbReference>
<dbReference type="SUPFAM" id="SSF63380">
    <property type="entry name" value="Riboflavin synthase domain-like"/>
    <property type="match status" value="1"/>
</dbReference>
<dbReference type="Gene3D" id="2.40.30.10">
    <property type="entry name" value="Translation factors"/>
    <property type="match status" value="1"/>
</dbReference>
<comment type="cofactor">
    <cofactor evidence="2">
        <name>heme</name>
        <dbReference type="ChEBI" id="CHEBI:30413"/>
    </cofactor>
</comment>
<dbReference type="InterPro" id="IPR008254">
    <property type="entry name" value="Flavodoxin/NO_synth"/>
</dbReference>
<dbReference type="Gene3D" id="3.40.50.360">
    <property type="match status" value="1"/>
</dbReference>
<dbReference type="InterPro" id="IPR017927">
    <property type="entry name" value="FAD-bd_FR_type"/>
</dbReference>
<keyword evidence="8" id="KW-0560">Oxidoreductase</keyword>
<proteinExistence type="predicted"/>
<dbReference type="InterPro" id="IPR003097">
    <property type="entry name" value="CysJ-like_FAD-binding"/>
</dbReference>
<keyword evidence="5" id="KW-0288">FMN</keyword>
<name>A0AAV9NWH7_9PEZI</name>
<gene>
    <name evidence="11" type="ORF">LTR77_010124</name>
</gene>
<dbReference type="SUPFAM" id="SSF52343">
    <property type="entry name" value="Ferredoxin reductase-like, C-terminal NADP-linked domain"/>
    <property type="match status" value="1"/>
</dbReference>
<dbReference type="PRINTS" id="PR00369">
    <property type="entry name" value="FLAVODOXIN"/>
</dbReference>
<evidence type="ECO:0000259" key="10">
    <source>
        <dbReference type="PROSITE" id="PS51384"/>
    </source>
</evidence>
<dbReference type="InterPro" id="IPR023173">
    <property type="entry name" value="NADPH_Cyt_P450_Rdtase_alpha"/>
</dbReference>